<dbReference type="AlphaFoldDB" id="A0A061G3A2"/>
<dbReference type="STRING" id="3641.A0A061G3A2"/>
<protein>
    <recommendedName>
        <fullName evidence="4">Transcription factor</fullName>
        <shortName evidence="4">bHLH transcription factor</shortName>
    </recommendedName>
    <alternativeName>
        <fullName evidence="4">Basic helix-loop-helix protein</fullName>
    </alternativeName>
</protein>
<proteinExistence type="predicted"/>
<dbReference type="PANTHER" id="PTHR11514">
    <property type="entry name" value="MYC"/>
    <property type="match status" value="1"/>
</dbReference>
<comment type="subcellular location">
    <subcellularLocation>
        <location evidence="1 4">Nucleus</location>
    </subcellularLocation>
</comment>
<keyword evidence="8" id="KW-1185">Reference proteome</keyword>
<evidence type="ECO:0000313" key="8">
    <source>
        <dbReference type="Proteomes" id="UP000026915"/>
    </source>
</evidence>
<accession>A0A061G3A2</accession>
<evidence type="ECO:0000313" key="7">
    <source>
        <dbReference type="EMBL" id="EOY23883.1"/>
    </source>
</evidence>
<dbReference type="InterPro" id="IPR054502">
    <property type="entry name" value="bHLH-TF_ACT-like_plant"/>
</dbReference>
<sequence>MESVLQGFKEPGCPIFWTTRRGGSGTPGVGGQNPPSRVVGGGWDGEGMAGHGQSIFALRCSSLKASLLSDAVAYVKELKSKVDELEAKLRVKSQKTKLNVINVIDNQSKTTTFKSTRPSPNHEPKTMEVDVKNVGSETMIRVQCPDVNYPAARSMDALRHLELHVHHASISNVKELGRQDAVVRVPTGLISEEVLKTAILQRCRLN</sequence>
<keyword evidence="4" id="KW-0804">Transcription</keyword>
<keyword evidence="5" id="KW-0175">Coiled coil</keyword>
<evidence type="ECO:0000256" key="5">
    <source>
        <dbReference type="SAM" id="Coils"/>
    </source>
</evidence>
<evidence type="ECO:0000259" key="6">
    <source>
        <dbReference type="Pfam" id="PF22754"/>
    </source>
</evidence>
<keyword evidence="4" id="KW-0805">Transcription regulation</keyword>
<dbReference type="GO" id="GO:0000976">
    <property type="term" value="F:transcription cis-regulatory region binding"/>
    <property type="evidence" value="ECO:0000318"/>
    <property type="project" value="GO_Central"/>
</dbReference>
<evidence type="ECO:0000256" key="3">
    <source>
        <dbReference type="ARBA" id="ARBA00023242"/>
    </source>
</evidence>
<evidence type="ECO:0000256" key="2">
    <source>
        <dbReference type="ARBA" id="ARBA00023125"/>
    </source>
</evidence>
<dbReference type="Pfam" id="PF22754">
    <property type="entry name" value="bHLH-TF_ACT-like_plant"/>
    <property type="match status" value="1"/>
</dbReference>
<dbReference type="HOGENOM" id="CLU_1333962_0_0_1"/>
<dbReference type="GO" id="GO:0003700">
    <property type="term" value="F:DNA-binding transcription factor activity"/>
    <property type="evidence" value="ECO:0000318"/>
    <property type="project" value="GO_Central"/>
</dbReference>
<evidence type="ECO:0000256" key="4">
    <source>
        <dbReference type="RuleBase" id="RU369104"/>
    </source>
</evidence>
<keyword evidence="3 4" id="KW-0539">Nucleus</keyword>
<dbReference type="Gramene" id="EOY23883">
    <property type="protein sequence ID" value="EOY23883"/>
    <property type="gene ID" value="TCM_015636"/>
</dbReference>
<organism evidence="7 8">
    <name type="scientific">Theobroma cacao</name>
    <name type="common">Cacao</name>
    <name type="synonym">Cocoa</name>
    <dbReference type="NCBI Taxonomy" id="3641"/>
    <lineage>
        <taxon>Eukaryota</taxon>
        <taxon>Viridiplantae</taxon>
        <taxon>Streptophyta</taxon>
        <taxon>Embryophyta</taxon>
        <taxon>Tracheophyta</taxon>
        <taxon>Spermatophyta</taxon>
        <taxon>Magnoliopsida</taxon>
        <taxon>eudicotyledons</taxon>
        <taxon>Gunneridae</taxon>
        <taxon>Pentapetalae</taxon>
        <taxon>rosids</taxon>
        <taxon>malvids</taxon>
        <taxon>Malvales</taxon>
        <taxon>Malvaceae</taxon>
        <taxon>Byttnerioideae</taxon>
        <taxon>Theobroma</taxon>
    </lineage>
</organism>
<dbReference type="EMBL" id="CM001881">
    <property type="protein sequence ID" value="EOY23883.1"/>
    <property type="molecule type" value="Genomic_DNA"/>
</dbReference>
<keyword evidence="2" id="KW-0238">DNA-binding</keyword>
<dbReference type="InParanoid" id="A0A061G3A2"/>
<dbReference type="InterPro" id="IPR045084">
    <property type="entry name" value="AIB/MYC-like"/>
</dbReference>
<feature type="coiled-coil region" evidence="5">
    <location>
        <begin position="68"/>
        <end position="95"/>
    </location>
</feature>
<dbReference type="eggNOG" id="ENOG502QWIW">
    <property type="taxonomic scope" value="Eukaryota"/>
</dbReference>
<dbReference type="PANTHER" id="PTHR11514:SF115">
    <property type="entry name" value="TRANSCRIPTION FACTOR"/>
    <property type="match status" value="1"/>
</dbReference>
<dbReference type="GO" id="GO:0005634">
    <property type="term" value="C:nucleus"/>
    <property type="evidence" value="ECO:0000318"/>
    <property type="project" value="GO_Central"/>
</dbReference>
<reference evidence="7 8" key="1">
    <citation type="journal article" date="2013" name="Genome Biol.">
        <title>The genome sequence of the most widely cultivated cacao type and its use to identify candidate genes regulating pod color.</title>
        <authorList>
            <person name="Motamayor J.C."/>
            <person name="Mockaitis K."/>
            <person name="Schmutz J."/>
            <person name="Haiminen N."/>
            <person name="Iii D.L."/>
            <person name="Cornejo O."/>
            <person name="Findley S.D."/>
            <person name="Zheng P."/>
            <person name="Utro F."/>
            <person name="Royaert S."/>
            <person name="Saski C."/>
            <person name="Jenkins J."/>
            <person name="Podicheti R."/>
            <person name="Zhao M."/>
            <person name="Scheffler B.E."/>
            <person name="Stack J.C."/>
            <person name="Feltus F.A."/>
            <person name="Mustiga G.M."/>
            <person name="Amores F."/>
            <person name="Phillips W."/>
            <person name="Marelli J.P."/>
            <person name="May G.D."/>
            <person name="Shapiro H."/>
            <person name="Ma J."/>
            <person name="Bustamante C.D."/>
            <person name="Schnell R.J."/>
            <person name="Main D."/>
            <person name="Gilbert D."/>
            <person name="Parida L."/>
            <person name="Kuhn D.N."/>
        </authorList>
    </citation>
    <scope>NUCLEOTIDE SEQUENCE [LARGE SCALE GENOMIC DNA]</scope>
    <source>
        <strain evidence="8">cv. Matina 1-6</strain>
    </source>
</reference>
<evidence type="ECO:0000256" key="1">
    <source>
        <dbReference type="ARBA" id="ARBA00004123"/>
    </source>
</evidence>
<dbReference type="GO" id="GO:0006355">
    <property type="term" value="P:regulation of DNA-templated transcription"/>
    <property type="evidence" value="ECO:0000318"/>
    <property type="project" value="GO_Central"/>
</dbReference>
<name>A0A061G3A2_THECC</name>
<dbReference type="Proteomes" id="UP000026915">
    <property type="component" value="Chromosome 3"/>
</dbReference>
<gene>
    <name evidence="7" type="ORF">TCM_015636</name>
</gene>
<feature type="domain" description="Plant bHLH transcription factor ACT-like" evidence="6">
    <location>
        <begin position="128"/>
        <end position="201"/>
    </location>
</feature>